<gene>
    <name evidence="1" type="ORF">Cboi01_000553200</name>
</gene>
<evidence type="ECO:0000313" key="2">
    <source>
        <dbReference type="Proteomes" id="UP001165101"/>
    </source>
</evidence>
<organism evidence="1 2">
    <name type="scientific">Candida boidinii</name>
    <name type="common">Yeast</name>
    <dbReference type="NCBI Taxonomy" id="5477"/>
    <lineage>
        <taxon>Eukaryota</taxon>
        <taxon>Fungi</taxon>
        <taxon>Dikarya</taxon>
        <taxon>Ascomycota</taxon>
        <taxon>Saccharomycotina</taxon>
        <taxon>Pichiomycetes</taxon>
        <taxon>Pichiales</taxon>
        <taxon>Pichiaceae</taxon>
        <taxon>Ogataea</taxon>
        <taxon>Ogataea/Candida clade</taxon>
    </lineage>
</organism>
<protein>
    <submittedName>
        <fullName evidence="1">Unnamed protein product</fullName>
    </submittedName>
</protein>
<accession>A0ACB5U3B7</accession>
<dbReference type="EMBL" id="BSXV01004369">
    <property type="protein sequence ID" value="GMF00347.1"/>
    <property type="molecule type" value="Genomic_DNA"/>
</dbReference>
<proteinExistence type="predicted"/>
<dbReference type="Proteomes" id="UP001165101">
    <property type="component" value="Unassembled WGS sequence"/>
</dbReference>
<evidence type="ECO:0000313" key="1">
    <source>
        <dbReference type="EMBL" id="GMF00347.1"/>
    </source>
</evidence>
<reference evidence="1" key="1">
    <citation type="submission" date="2023-04" db="EMBL/GenBank/DDBJ databases">
        <title>Candida boidinii NBRC 1967.</title>
        <authorList>
            <person name="Ichikawa N."/>
            <person name="Sato H."/>
            <person name="Tonouchi N."/>
        </authorList>
    </citation>
    <scope>NUCLEOTIDE SEQUENCE</scope>
    <source>
        <strain evidence="1">NBRC 1967</strain>
    </source>
</reference>
<name>A0ACB5U3B7_CANBO</name>
<keyword evidence="2" id="KW-1185">Reference proteome</keyword>
<sequence length="89" mass="9051">MGPISSILGDTTTDSTENLASGSQGIDLPESLKDSLKSMVAASVSASNLGSSSGAFATATLPQVNDLTSMVKKRKGPKNRLGPGKKSKK</sequence>
<comment type="caution">
    <text evidence="1">The sequence shown here is derived from an EMBL/GenBank/DDBJ whole genome shotgun (WGS) entry which is preliminary data.</text>
</comment>